<organism evidence="1 2">
    <name type="scientific">Kalanchoe fedtschenkoi</name>
    <name type="common">Lavender scallops</name>
    <name type="synonym">South American air plant</name>
    <dbReference type="NCBI Taxonomy" id="63787"/>
    <lineage>
        <taxon>Eukaryota</taxon>
        <taxon>Viridiplantae</taxon>
        <taxon>Streptophyta</taxon>
        <taxon>Embryophyta</taxon>
        <taxon>Tracheophyta</taxon>
        <taxon>Spermatophyta</taxon>
        <taxon>Magnoliopsida</taxon>
        <taxon>eudicotyledons</taxon>
        <taxon>Gunneridae</taxon>
        <taxon>Pentapetalae</taxon>
        <taxon>Saxifragales</taxon>
        <taxon>Crassulaceae</taxon>
        <taxon>Kalanchoe</taxon>
    </lineage>
</organism>
<sequence>MGMWVQQLNSCKPVKYYHSWKFCQHGCVPWYHSSHYRTLKQMVCLWDKMGKGQATSDDNIGKIVRFLLEGILGDILYICCIVILENHKCSFSFPFSILSMGLLTLGLPWDETA</sequence>
<evidence type="ECO:0000313" key="1">
    <source>
        <dbReference type="EnsemblPlants" id="Kaladp0840s0033.1.v1.1.CDS.1"/>
    </source>
</evidence>
<name>A0A7N0VHA4_KALFE</name>
<evidence type="ECO:0000313" key="2">
    <source>
        <dbReference type="Proteomes" id="UP000594263"/>
    </source>
</evidence>
<dbReference type="AlphaFoldDB" id="A0A7N0VHA4"/>
<dbReference type="Gramene" id="Kaladp0840s0033.1.v1.1">
    <property type="protein sequence ID" value="Kaladp0840s0033.1.v1.1.CDS.1"/>
    <property type="gene ID" value="Kaladp0840s0033.v1.1"/>
</dbReference>
<reference evidence="1" key="1">
    <citation type="submission" date="2021-01" db="UniProtKB">
        <authorList>
            <consortium name="EnsemblPlants"/>
        </authorList>
    </citation>
    <scope>IDENTIFICATION</scope>
</reference>
<keyword evidence="2" id="KW-1185">Reference proteome</keyword>
<dbReference type="EnsemblPlants" id="Kaladp0840s0033.1.v1.1">
    <property type="protein sequence ID" value="Kaladp0840s0033.1.v1.1.CDS.1"/>
    <property type="gene ID" value="Kaladp0840s0033.v1.1"/>
</dbReference>
<dbReference type="Proteomes" id="UP000594263">
    <property type="component" value="Unplaced"/>
</dbReference>
<protein>
    <submittedName>
        <fullName evidence="1">Uncharacterized protein</fullName>
    </submittedName>
</protein>
<accession>A0A7N0VHA4</accession>
<proteinExistence type="predicted"/>